<dbReference type="KEGG" id="fya:KMW28_14290"/>
<name>A0AAX1N361_9BACT</name>
<proteinExistence type="predicted"/>
<evidence type="ECO:0000313" key="2">
    <source>
        <dbReference type="Proteomes" id="UP000678679"/>
    </source>
</evidence>
<reference evidence="1 2" key="1">
    <citation type="submission" date="2021-05" db="EMBL/GenBank/DDBJ databases">
        <title>Comparative genomic studies on the polysaccharide-degrading batcterial strains of the Flammeovirga genus.</title>
        <authorList>
            <person name="Zewei F."/>
            <person name="Zheng Z."/>
            <person name="Yu L."/>
            <person name="Ruyue G."/>
            <person name="Yanhong M."/>
            <person name="Yuanyuan C."/>
            <person name="Jingyan G."/>
            <person name="Wenjun H."/>
        </authorList>
    </citation>
    <scope>NUCLEOTIDE SEQUENCE [LARGE SCALE GENOMIC DNA]</scope>
    <source>
        <strain evidence="1 2">NBRC:100898</strain>
    </source>
</reference>
<dbReference type="PROSITE" id="PS51257">
    <property type="entry name" value="PROKAR_LIPOPROTEIN"/>
    <property type="match status" value="1"/>
</dbReference>
<evidence type="ECO:0000313" key="1">
    <source>
        <dbReference type="EMBL" id="QWG00821.1"/>
    </source>
</evidence>
<sequence>MKIKLLLCIVITLFYSCKDTIDEDMGLQELVYKGEAVHQNHDLINPEARWWNSTNNVILSIYKNNDGSKSFEYFYFKHYIITYTIYPNDSLTRVDMVDGKKESVKKYDLKDQVQIEFEGDIIDVYKFRKLSDRICSCGSCYQSRTYFNPDLGLICNYSFSTSKTYVLSDTRYHKDSFTKINSTLSQNKQFYPDEEELVKNFYSRINNLKKIIINDVEEDIEDVLELDIYEMEEDDFSQ</sequence>
<dbReference type="AlphaFoldDB" id="A0AAX1N361"/>
<organism evidence="1 2">
    <name type="scientific">Flammeovirga yaeyamensis</name>
    <dbReference type="NCBI Taxonomy" id="367791"/>
    <lineage>
        <taxon>Bacteria</taxon>
        <taxon>Pseudomonadati</taxon>
        <taxon>Bacteroidota</taxon>
        <taxon>Cytophagia</taxon>
        <taxon>Cytophagales</taxon>
        <taxon>Flammeovirgaceae</taxon>
        <taxon>Flammeovirga</taxon>
    </lineage>
</organism>
<keyword evidence="2" id="KW-1185">Reference proteome</keyword>
<dbReference type="Proteomes" id="UP000678679">
    <property type="component" value="Chromosome 1"/>
</dbReference>
<gene>
    <name evidence="1" type="ORF">KMW28_14290</name>
</gene>
<dbReference type="EMBL" id="CP076132">
    <property type="protein sequence ID" value="QWG00821.1"/>
    <property type="molecule type" value="Genomic_DNA"/>
</dbReference>
<evidence type="ECO:0008006" key="3">
    <source>
        <dbReference type="Google" id="ProtNLM"/>
    </source>
</evidence>
<protein>
    <recommendedName>
        <fullName evidence="3">Lipoprotein</fullName>
    </recommendedName>
</protein>
<dbReference type="RefSeq" id="WP_169665154.1">
    <property type="nucleotide sequence ID" value="NZ_CP076132.1"/>
</dbReference>
<accession>A0AAX1N361</accession>